<dbReference type="Gene3D" id="3.30.980.10">
    <property type="entry name" value="Threonyl-trna Synthetase, Chain A, domain 2"/>
    <property type="match status" value="1"/>
</dbReference>
<evidence type="ECO:0000259" key="15">
    <source>
        <dbReference type="PROSITE" id="PS51880"/>
    </source>
</evidence>
<comment type="caution">
    <text evidence="13">Lacks conserved residue(s) required for the propagation of feature annotation.</text>
</comment>
<evidence type="ECO:0000256" key="4">
    <source>
        <dbReference type="ARBA" id="ARBA00022598"/>
    </source>
</evidence>
<keyword evidence="11 13" id="KW-0030">Aminoacyl-tRNA synthetase</keyword>
<evidence type="ECO:0000256" key="1">
    <source>
        <dbReference type="ARBA" id="ARBA00008226"/>
    </source>
</evidence>
<keyword evidence="17" id="KW-1185">Reference proteome</keyword>
<keyword evidence="9 13" id="KW-0694">RNA-binding</keyword>
<evidence type="ECO:0000256" key="5">
    <source>
        <dbReference type="ARBA" id="ARBA00022723"/>
    </source>
</evidence>
<dbReference type="GO" id="GO:0046872">
    <property type="term" value="F:metal ion binding"/>
    <property type="evidence" value="ECO:0007669"/>
    <property type="project" value="UniProtKB-KW"/>
</dbReference>
<comment type="catalytic activity">
    <reaction evidence="12 13">
        <text>tRNA(Thr) + L-threonine + ATP = L-threonyl-tRNA(Thr) + AMP + diphosphate + H(+)</text>
        <dbReference type="Rhea" id="RHEA:24624"/>
        <dbReference type="Rhea" id="RHEA-COMP:9670"/>
        <dbReference type="Rhea" id="RHEA-COMP:9704"/>
        <dbReference type="ChEBI" id="CHEBI:15378"/>
        <dbReference type="ChEBI" id="CHEBI:30616"/>
        <dbReference type="ChEBI" id="CHEBI:33019"/>
        <dbReference type="ChEBI" id="CHEBI:57926"/>
        <dbReference type="ChEBI" id="CHEBI:78442"/>
        <dbReference type="ChEBI" id="CHEBI:78534"/>
        <dbReference type="ChEBI" id="CHEBI:456215"/>
        <dbReference type="EC" id="6.1.1.3"/>
    </reaction>
</comment>
<evidence type="ECO:0000256" key="10">
    <source>
        <dbReference type="ARBA" id="ARBA00022917"/>
    </source>
</evidence>
<keyword evidence="8 13" id="KW-0067">ATP-binding</keyword>
<feature type="binding site" evidence="13">
    <location>
        <position position="511"/>
    </location>
    <ligand>
        <name>Zn(2+)</name>
        <dbReference type="ChEBI" id="CHEBI:29105"/>
        <note>catalytic</note>
    </ligand>
</feature>
<dbReference type="PANTHER" id="PTHR11451">
    <property type="entry name" value="THREONINE-TRNA LIGASE"/>
    <property type="match status" value="1"/>
</dbReference>
<dbReference type="AlphaFoldDB" id="A0A841Q333"/>
<dbReference type="InterPro" id="IPR036621">
    <property type="entry name" value="Anticodon-bd_dom_sf"/>
</dbReference>
<comment type="subcellular location">
    <subcellularLocation>
        <location evidence="13">Cytoplasm</location>
    </subcellularLocation>
</comment>
<feature type="binding site" evidence="13">
    <location>
        <position position="386"/>
    </location>
    <ligand>
        <name>Zn(2+)</name>
        <dbReference type="ChEBI" id="CHEBI:29105"/>
        <note>catalytic</note>
    </ligand>
</feature>
<reference evidence="16 17" key="1">
    <citation type="submission" date="2020-08" db="EMBL/GenBank/DDBJ databases">
        <title>Genomic Encyclopedia of Type Strains, Phase IV (KMG-IV): sequencing the most valuable type-strain genomes for metagenomic binning, comparative biology and taxonomic classification.</title>
        <authorList>
            <person name="Goeker M."/>
        </authorList>
    </citation>
    <scope>NUCLEOTIDE SEQUENCE [LARGE SCALE GENOMIC DNA]</scope>
    <source>
        <strain evidence="16 17">DSM 19612</strain>
    </source>
</reference>
<dbReference type="RefSeq" id="WP_174494930.1">
    <property type="nucleotide sequence ID" value="NZ_CADDWK010000002.1"/>
</dbReference>
<dbReference type="Pfam" id="PF07973">
    <property type="entry name" value="tRNA_SAD"/>
    <property type="match status" value="1"/>
</dbReference>
<dbReference type="InterPro" id="IPR002320">
    <property type="entry name" value="Thr-tRNA-ligase_IIa"/>
</dbReference>
<evidence type="ECO:0000256" key="12">
    <source>
        <dbReference type="ARBA" id="ARBA00049515"/>
    </source>
</evidence>
<feature type="domain" description="Aminoacyl-transfer RNA synthetases class-II family profile" evidence="14">
    <location>
        <begin position="274"/>
        <end position="534"/>
    </location>
</feature>
<dbReference type="GO" id="GO:0005524">
    <property type="term" value="F:ATP binding"/>
    <property type="evidence" value="ECO:0007669"/>
    <property type="project" value="UniProtKB-UniRule"/>
</dbReference>
<dbReference type="GO" id="GO:0000049">
    <property type="term" value="F:tRNA binding"/>
    <property type="evidence" value="ECO:0007669"/>
    <property type="project" value="UniProtKB-KW"/>
</dbReference>
<organism evidence="16 17">
    <name type="scientific">Salirhabdus euzebyi</name>
    <dbReference type="NCBI Taxonomy" id="394506"/>
    <lineage>
        <taxon>Bacteria</taxon>
        <taxon>Bacillati</taxon>
        <taxon>Bacillota</taxon>
        <taxon>Bacilli</taxon>
        <taxon>Bacillales</taxon>
        <taxon>Bacillaceae</taxon>
        <taxon>Salirhabdus</taxon>
    </lineage>
</organism>
<dbReference type="InterPro" id="IPR004154">
    <property type="entry name" value="Anticodon-bd"/>
</dbReference>
<dbReference type="SMART" id="SM00863">
    <property type="entry name" value="tRNA_SAD"/>
    <property type="match status" value="1"/>
</dbReference>
<dbReference type="PANTHER" id="PTHR11451:SF44">
    <property type="entry name" value="THREONINE--TRNA LIGASE, CHLOROPLASTIC_MITOCHONDRIAL 2"/>
    <property type="match status" value="1"/>
</dbReference>
<evidence type="ECO:0000256" key="2">
    <source>
        <dbReference type="ARBA" id="ARBA00022490"/>
    </source>
</evidence>
<evidence type="ECO:0000256" key="3">
    <source>
        <dbReference type="ARBA" id="ARBA00022555"/>
    </source>
</evidence>
<dbReference type="Proteomes" id="UP000581688">
    <property type="component" value="Unassembled WGS sequence"/>
</dbReference>
<feature type="domain" description="TGS" evidence="15">
    <location>
        <begin position="1"/>
        <end position="65"/>
    </location>
</feature>
<dbReference type="InterPro" id="IPR012675">
    <property type="entry name" value="Beta-grasp_dom_sf"/>
</dbReference>
<evidence type="ECO:0000259" key="14">
    <source>
        <dbReference type="PROSITE" id="PS50862"/>
    </source>
</evidence>
<dbReference type="PRINTS" id="PR01047">
    <property type="entry name" value="TRNASYNTHTHR"/>
</dbReference>
<dbReference type="Gene3D" id="3.30.930.10">
    <property type="entry name" value="Bira Bifunctional Protein, Domain 2"/>
    <property type="match status" value="1"/>
</dbReference>
<dbReference type="Pfam" id="PF00587">
    <property type="entry name" value="tRNA-synt_2b"/>
    <property type="match status" value="1"/>
</dbReference>
<evidence type="ECO:0000256" key="7">
    <source>
        <dbReference type="ARBA" id="ARBA00022833"/>
    </source>
</evidence>
<dbReference type="PROSITE" id="PS50862">
    <property type="entry name" value="AA_TRNA_LIGASE_II"/>
    <property type="match status" value="1"/>
</dbReference>
<keyword evidence="6 13" id="KW-0547">Nucleotide-binding</keyword>
<dbReference type="FunFam" id="3.30.54.20:FF:000002">
    <property type="entry name" value="Threonine--tRNA ligase"/>
    <property type="match status" value="1"/>
</dbReference>
<dbReference type="Gene3D" id="3.40.50.800">
    <property type="entry name" value="Anticodon-binding domain"/>
    <property type="match status" value="1"/>
</dbReference>
<dbReference type="InterPro" id="IPR012676">
    <property type="entry name" value="TGS-like"/>
</dbReference>
<evidence type="ECO:0000256" key="8">
    <source>
        <dbReference type="ARBA" id="ARBA00022840"/>
    </source>
</evidence>
<dbReference type="PROSITE" id="PS51880">
    <property type="entry name" value="TGS"/>
    <property type="match status" value="1"/>
</dbReference>
<name>A0A841Q333_9BACI</name>
<keyword evidence="10 13" id="KW-0648">Protein biosynthesis</keyword>
<dbReference type="SUPFAM" id="SSF55186">
    <property type="entry name" value="ThrRS/AlaRS common domain"/>
    <property type="match status" value="1"/>
</dbReference>
<comment type="similarity">
    <text evidence="1 13">Belongs to the class-II aminoacyl-tRNA synthetase family.</text>
</comment>
<dbReference type="Pfam" id="PF03129">
    <property type="entry name" value="HGTP_anticodon"/>
    <property type="match status" value="1"/>
</dbReference>
<dbReference type="Gene3D" id="3.10.20.30">
    <property type="match status" value="1"/>
</dbReference>
<dbReference type="InterPro" id="IPR004095">
    <property type="entry name" value="TGS"/>
</dbReference>
<evidence type="ECO:0000256" key="9">
    <source>
        <dbReference type="ARBA" id="ARBA00022884"/>
    </source>
</evidence>
<dbReference type="GO" id="GO:0140096">
    <property type="term" value="F:catalytic activity, acting on a protein"/>
    <property type="evidence" value="ECO:0007669"/>
    <property type="project" value="UniProtKB-ARBA"/>
</dbReference>
<dbReference type="FunFam" id="3.10.20.30:FF:000005">
    <property type="entry name" value="Threonine--tRNA ligase"/>
    <property type="match status" value="1"/>
</dbReference>
<dbReference type="InterPro" id="IPR018163">
    <property type="entry name" value="Thr/Ala-tRNA-synth_IIc_edit"/>
</dbReference>
<dbReference type="Pfam" id="PF02824">
    <property type="entry name" value="TGS"/>
    <property type="match status" value="1"/>
</dbReference>
<dbReference type="CDD" id="cd01667">
    <property type="entry name" value="TGS_ThrRS"/>
    <property type="match status" value="1"/>
</dbReference>
<dbReference type="InterPro" id="IPR002314">
    <property type="entry name" value="aa-tRNA-synt_IIb"/>
</dbReference>
<dbReference type="GO" id="GO:0004829">
    <property type="term" value="F:threonine-tRNA ligase activity"/>
    <property type="evidence" value="ECO:0007669"/>
    <property type="project" value="UniProtKB-UniRule"/>
</dbReference>
<dbReference type="CDD" id="cd00860">
    <property type="entry name" value="ThrRS_anticodon"/>
    <property type="match status" value="1"/>
</dbReference>
<dbReference type="FunFam" id="3.30.930.10:FF:000002">
    <property type="entry name" value="Threonine--tRNA ligase"/>
    <property type="match status" value="1"/>
</dbReference>
<dbReference type="FunFam" id="3.40.50.800:FF:000001">
    <property type="entry name" value="Threonine--tRNA ligase"/>
    <property type="match status" value="1"/>
</dbReference>
<dbReference type="InterPro" id="IPR012947">
    <property type="entry name" value="tRNA_SAD"/>
</dbReference>
<dbReference type="InterPro" id="IPR033728">
    <property type="entry name" value="ThrRS_core"/>
</dbReference>
<comment type="caution">
    <text evidence="16">The sequence shown here is derived from an EMBL/GenBank/DDBJ whole genome shotgun (WGS) entry which is preliminary data.</text>
</comment>
<dbReference type="GO" id="GO:0016740">
    <property type="term" value="F:transferase activity"/>
    <property type="evidence" value="ECO:0007669"/>
    <property type="project" value="UniProtKB-ARBA"/>
</dbReference>
<keyword evidence="3 13" id="KW-0820">tRNA-binding</keyword>
<dbReference type="EMBL" id="JACHGH010000002">
    <property type="protein sequence ID" value="MBB6452408.1"/>
    <property type="molecule type" value="Genomic_DNA"/>
</dbReference>
<dbReference type="FunFam" id="3.30.980.10:FF:000005">
    <property type="entry name" value="Threonyl-tRNA synthetase, mitochondrial"/>
    <property type="match status" value="1"/>
</dbReference>
<dbReference type="NCBIfam" id="TIGR00418">
    <property type="entry name" value="thrS"/>
    <property type="match status" value="1"/>
</dbReference>
<dbReference type="InterPro" id="IPR047246">
    <property type="entry name" value="ThrRS_anticodon"/>
</dbReference>
<keyword evidence="4 13" id="KW-0436">Ligase</keyword>
<dbReference type="HAMAP" id="MF_00184">
    <property type="entry name" value="Thr_tRNA_synth"/>
    <property type="match status" value="1"/>
</dbReference>
<dbReference type="InterPro" id="IPR045864">
    <property type="entry name" value="aa-tRNA-synth_II/BPL/LPL"/>
</dbReference>
<dbReference type="SUPFAM" id="SSF81271">
    <property type="entry name" value="TGS-like"/>
    <property type="match status" value="1"/>
</dbReference>
<dbReference type="GO" id="GO:0005737">
    <property type="term" value="C:cytoplasm"/>
    <property type="evidence" value="ECO:0007669"/>
    <property type="project" value="UniProtKB-SubCell"/>
</dbReference>
<dbReference type="SUPFAM" id="SSF55681">
    <property type="entry name" value="Class II aaRS and biotin synthetases"/>
    <property type="match status" value="1"/>
</dbReference>
<evidence type="ECO:0000313" key="17">
    <source>
        <dbReference type="Proteomes" id="UP000581688"/>
    </source>
</evidence>
<evidence type="ECO:0000313" key="16">
    <source>
        <dbReference type="EMBL" id="MBB6452408.1"/>
    </source>
</evidence>
<feature type="binding site" evidence="13">
    <location>
        <position position="335"/>
    </location>
    <ligand>
        <name>Zn(2+)</name>
        <dbReference type="ChEBI" id="CHEBI:29105"/>
        <note>catalytic</note>
    </ligand>
</feature>
<dbReference type="EC" id="6.1.1.3" evidence="13"/>
<dbReference type="InterPro" id="IPR006195">
    <property type="entry name" value="aa-tRNA-synth_II"/>
</dbReference>
<evidence type="ECO:0000256" key="6">
    <source>
        <dbReference type="ARBA" id="ARBA00022741"/>
    </source>
</evidence>
<comment type="subunit">
    <text evidence="13">Homodimer.</text>
</comment>
<dbReference type="GO" id="GO:0006435">
    <property type="term" value="P:threonyl-tRNA aminoacylation"/>
    <property type="evidence" value="ECO:0007669"/>
    <property type="project" value="UniProtKB-UniRule"/>
</dbReference>
<gene>
    <name evidence="13" type="primary">thrS</name>
    <name evidence="16" type="ORF">HNQ94_000853</name>
</gene>
<sequence>MSENMLLIQFPDGSEKEFGKGVSLEQIAGSISASLKKKAIAGKVNGELYDLKRQIEANAAIEIITLDEKEGINVLRHSAAHVLAQAIRRIYGKVNLGVGPVIENGFFYDLDLNESISIEDLPKIEKEMNKIAAENLPIVREEVSLEDAERMFAEDPLKLELLKDIPTNQKITVYRQGEFYDLCRGPHVPSTKFIKSFKLMNVSGSYWRGDSSNQVLQRVYGVAFASQQDLDNYLHFVEEAAKRNHRKLGNELELFMFSEEAPGMPFYLPNGQIIRNELEGFLRDVQNRSKYVEVRTPFMMNQRLWEKSGHWDHYKDNMYFSEVDETKFALKPMNCPGHMLIFKNKLHSYRDLPIRMAEFGQVHRHEYSGALNGLLRVRTFCQDDAHIFVTKEQIEGEIKSIIQLIDYLYGVFGFDYEVELSTRPEDSMGSDELWNGAEKALQNVLDELRLGYRINEGDGAFYGPKIDFHIKDALGRSHQCATVQLDFQMPEKFDLNYIDENNKKQRPVVIHRAIFGSLDRFLGILIEHFAGAFPTWLAPEQVRIIPVSVDVHEEYAKKAAAQLKDSGVRVDVDCRNEKLGYKIREAQIKKIPYVLVIGDKEVQNDKVNVRKYGEEKQDAVSLDRFVSSIEQEIKSKQV</sequence>
<keyword evidence="7 13" id="KW-0862">Zinc</keyword>
<protein>
    <recommendedName>
        <fullName evidence="13">Threonine--tRNA ligase</fullName>
        <ecNumber evidence="13">6.1.1.3</ecNumber>
    </recommendedName>
    <alternativeName>
        <fullName evidence="13">Threonyl-tRNA synthetase</fullName>
        <shortName evidence="13">ThrRS</shortName>
    </alternativeName>
</protein>
<proteinExistence type="inferred from homology"/>
<comment type="cofactor">
    <cofactor evidence="13">
        <name>Zn(2+)</name>
        <dbReference type="ChEBI" id="CHEBI:29105"/>
    </cofactor>
    <text evidence="13">Binds 1 zinc ion per subunit.</text>
</comment>
<dbReference type="CDD" id="cd00771">
    <property type="entry name" value="ThrRS_core"/>
    <property type="match status" value="1"/>
</dbReference>
<evidence type="ECO:0000256" key="11">
    <source>
        <dbReference type="ARBA" id="ARBA00023146"/>
    </source>
</evidence>
<dbReference type="SUPFAM" id="SSF52954">
    <property type="entry name" value="Class II aaRS ABD-related"/>
    <property type="match status" value="1"/>
</dbReference>
<accession>A0A841Q333</accession>
<evidence type="ECO:0000256" key="13">
    <source>
        <dbReference type="HAMAP-Rule" id="MF_00184"/>
    </source>
</evidence>
<keyword evidence="2 13" id="KW-0963">Cytoplasm</keyword>
<keyword evidence="5 13" id="KW-0479">Metal-binding</keyword>